<dbReference type="EMBL" id="LBQX01000042">
    <property type="protein sequence ID" value="KKP85774.1"/>
    <property type="molecule type" value="Genomic_DNA"/>
</dbReference>
<dbReference type="InterPro" id="IPR009014">
    <property type="entry name" value="Transketo_C/PFOR_II"/>
</dbReference>
<feature type="domain" description="Pyruvate flavodoxin/ferredoxin oxidoreductase pyrimidine binding" evidence="3">
    <location>
        <begin position="210"/>
        <end position="444"/>
    </location>
</feature>
<dbReference type="AlphaFoldDB" id="A0A0G0CVA7"/>
<dbReference type="Pfam" id="PF01558">
    <property type="entry name" value="POR"/>
    <property type="match status" value="1"/>
</dbReference>
<dbReference type="PATRIC" id="fig|1618479.3.peg.592"/>
<dbReference type="NCBIfam" id="TIGR03710">
    <property type="entry name" value="OAFO_sf"/>
    <property type="match status" value="1"/>
</dbReference>
<dbReference type="Gene3D" id="3.40.50.920">
    <property type="match status" value="1"/>
</dbReference>
<organism evidence="4 5">
    <name type="scientific">Candidatus Roizmanbacteria bacterium GW2011_GWA2_35_8</name>
    <dbReference type="NCBI Taxonomy" id="1618479"/>
    <lineage>
        <taxon>Bacteria</taxon>
        <taxon>Candidatus Roizmaniibacteriota</taxon>
    </lineage>
</organism>
<dbReference type="GO" id="GO:0016903">
    <property type="term" value="F:oxidoreductase activity, acting on the aldehyde or oxo group of donors"/>
    <property type="evidence" value="ECO:0007669"/>
    <property type="project" value="InterPro"/>
</dbReference>
<evidence type="ECO:0000313" key="5">
    <source>
        <dbReference type="Proteomes" id="UP000034536"/>
    </source>
</evidence>
<evidence type="ECO:0000256" key="1">
    <source>
        <dbReference type="ARBA" id="ARBA00023002"/>
    </source>
</evidence>
<dbReference type="Pfam" id="PF01855">
    <property type="entry name" value="POR_N"/>
    <property type="match status" value="1"/>
</dbReference>
<reference evidence="4 5" key="1">
    <citation type="journal article" date="2015" name="Nature">
        <title>rRNA introns, odd ribosomes, and small enigmatic genomes across a large radiation of phyla.</title>
        <authorList>
            <person name="Brown C.T."/>
            <person name="Hug L.A."/>
            <person name="Thomas B.C."/>
            <person name="Sharon I."/>
            <person name="Castelle C.J."/>
            <person name="Singh A."/>
            <person name="Wilkins M.J."/>
            <person name="Williams K.H."/>
            <person name="Banfield J.F."/>
        </authorList>
    </citation>
    <scope>NUCLEOTIDE SEQUENCE [LARGE SCALE GENOMIC DNA]</scope>
</reference>
<dbReference type="PANTHER" id="PTHR32154:SF20">
    <property type="entry name" value="2-OXOGLUTARATE OXIDOREDUCTASE SUBUNIT KORA"/>
    <property type="match status" value="1"/>
</dbReference>
<keyword evidence="1" id="KW-0560">Oxidoreductase</keyword>
<feature type="domain" description="Pyruvate/ketoisovalerate oxidoreductase catalytic" evidence="2">
    <location>
        <begin position="13"/>
        <end position="172"/>
    </location>
</feature>
<evidence type="ECO:0000259" key="2">
    <source>
        <dbReference type="Pfam" id="PF01558"/>
    </source>
</evidence>
<keyword evidence="4" id="KW-0670">Pyruvate</keyword>
<dbReference type="Gene3D" id="3.40.920.10">
    <property type="entry name" value="Pyruvate-ferredoxin oxidoreductase, PFOR, domain III"/>
    <property type="match status" value="1"/>
</dbReference>
<dbReference type="PANTHER" id="PTHR32154">
    <property type="entry name" value="PYRUVATE-FLAVODOXIN OXIDOREDUCTASE-RELATED"/>
    <property type="match status" value="1"/>
</dbReference>
<name>A0A0G0CVA7_9BACT</name>
<dbReference type="InterPro" id="IPR019752">
    <property type="entry name" value="Pyrv/ketoisovalerate_OxRed_cat"/>
</dbReference>
<dbReference type="Gene3D" id="3.40.50.970">
    <property type="match status" value="1"/>
</dbReference>
<dbReference type="InterPro" id="IPR022367">
    <property type="entry name" value="2-oxoacid/accept_OxRdtase_asu"/>
</dbReference>
<dbReference type="FunFam" id="3.40.50.970:FF:000022">
    <property type="entry name" value="2-oxoglutarate ferredoxin oxidoreductase alpha subunit"/>
    <property type="match status" value="1"/>
</dbReference>
<dbReference type="Proteomes" id="UP000034536">
    <property type="component" value="Unassembled WGS sequence"/>
</dbReference>
<proteinExistence type="predicted"/>
<dbReference type="InterPro" id="IPR002869">
    <property type="entry name" value="Pyrv_flavodox_OxRed_cen"/>
</dbReference>
<evidence type="ECO:0000259" key="3">
    <source>
        <dbReference type="Pfam" id="PF01855"/>
    </source>
</evidence>
<dbReference type="InterPro" id="IPR050722">
    <property type="entry name" value="Pyruvate:ferred/Flavod_OxRd"/>
</dbReference>
<dbReference type="SUPFAM" id="SSF52518">
    <property type="entry name" value="Thiamin diphosphate-binding fold (THDP-binding)"/>
    <property type="match status" value="1"/>
</dbReference>
<accession>A0A0G0CVA7</accession>
<dbReference type="InterPro" id="IPR029061">
    <property type="entry name" value="THDP-binding"/>
</dbReference>
<dbReference type="InterPro" id="IPR002880">
    <property type="entry name" value="Pyrv_Fd/Flavodoxin_OxRdtase_N"/>
</dbReference>
<protein>
    <submittedName>
        <fullName evidence="4">Pyruvate flavodoxin/ferredoxin oxidoreductase domain protein</fullName>
    </submittedName>
</protein>
<dbReference type="GO" id="GO:0006979">
    <property type="term" value="P:response to oxidative stress"/>
    <property type="evidence" value="ECO:0007669"/>
    <property type="project" value="TreeGrafter"/>
</dbReference>
<dbReference type="CDD" id="cd07034">
    <property type="entry name" value="TPP_PYR_PFOR_IOR-alpha_like"/>
    <property type="match status" value="1"/>
</dbReference>
<dbReference type="SUPFAM" id="SSF53323">
    <property type="entry name" value="Pyruvate-ferredoxin oxidoreductase, PFOR, domain III"/>
    <property type="match status" value="1"/>
</dbReference>
<dbReference type="SUPFAM" id="SSF52922">
    <property type="entry name" value="TK C-terminal domain-like"/>
    <property type="match status" value="1"/>
</dbReference>
<gene>
    <name evidence="4" type="ORF">UR89_C0042G0007</name>
</gene>
<sequence length="574" mass="64370">MTDFTWKIGGEAGFGIMTTGLAFSKIATRLGYQIFDYIEYPSLIRGGHNAYEVHVSDKNVSHLSPVTDVLVCLNKETYTKHQSSLTNKSYVIYDEQEFTVDGDYIKINIPFKKILTDLKGQMIMKNTIALGASLSILGAEIDELIKILEEQFSRKGEAIVNFNKNFASSGYDHIKNNYSNKILKFLTKRESTKSLVMTGNEAFSLGSVIADSRFYCAYPMTPSSTVLTTMASWAEKVGMVVRHAEDEIAAINTSIGASFAGVRASVGTSGGGFALMVESLSFAGITEIPIVVFIAQRPGPATGMPTWTEQGDLLFAVHAGHGEFQKIVLSASDIEEMIEITGEAYNLAEIYQMPVIVMSDMYLSEGHKSISKKFTDDFAKNYKVNNGKLVDKISNRKSQIFNRYLLTEDGVSPRLIPGIQGYFYQANSYEHLEDGHTTEEASPRLDQVDKRARKWATYLKTDFKQPKVYGDLDKAETVFISWGSNKGAIIEAQRQLNNKTKTAFINFTHLYPLNKDIILSFFKGKKRYILVENNSWGQFGKLLLQETGIEIKEKILRYDGRTITPEYIIKNFKF</sequence>
<comment type="caution">
    <text evidence="4">The sequence shown here is derived from an EMBL/GenBank/DDBJ whole genome shotgun (WGS) entry which is preliminary data.</text>
</comment>
<evidence type="ECO:0000313" key="4">
    <source>
        <dbReference type="EMBL" id="KKP85774.1"/>
    </source>
</evidence>